<dbReference type="SUPFAM" id="SSF51905">
    <property type="entry name" value="FAD/NAD(P)-binding domain"/>
    <property type="match status" value="1"/>
</dbReference>
<dbReference type="Pfam" id="PF13738">
    <property type="entry name" value="Pyr_redox_3"/>
    <property type="match status" value="1"/>
</dbReference>
<dbReference type="EMBL" id="BNBT01000004">
    <property type="protein sequence ID" value="GHE38176.1"/>
    <property type="molecule type" value="Genomic_DNA"/>
</dbReference>
<dbReference type="RefSeq" id="WP_229925279.1">
    <property type="nucleotide sequence ID" value="NZ_BNBT01000004.1"/>
</dbReference>
<dbReference type="Gene3D" id="3.50.50.60">
    <property type="entry name" value="FAD/NAD(P)-binding domain"/>
    <property type="match status" value="1"/>
</dbReference>
<evidence type="ECO:0000256" key="1">
    <source>
        <dbReference type="ARBA" id="ARBA00023002"/>
    </source>
</evidence>
<reference evidence="2" key="2">
    <citation type="submission" date="2020-09" db="EMBL/GenBank/DDBJ databases">
        <authorList>
            <person name="Sun Q."/>
            <person name="Ohkuma M."/>
        </authorList>
    </citation>
    <scope>NUCLEOTIDE SEQUENCE</scope>
    <source>
        <strain evidence="2">JCM 4784</strain>
    </source>
</reference>
<dbReference type="AlphaFoldDB" id="A0A918Z6L1"/>
<dbReference type="PRINTS" id="PR00368">
    <property type="entry name" value="FADPNR"/>
</dbReference>
<keyword evidence="3" id="KW-1185">Reference proteome</keyword>
<dbReference type="InterPro" id="IPR036188">
    <property type="entry name" value="FAD/NAD-bd_sf"/>
</dbReference>
<organism evidence="2 3">
    <name type="scientific">Streptomyces longispororuber</name>
    <dbReference type="NCBI Taxonomy" id="68230"/>
    <lineage>
        <taxon>Bacteria</taxon>
        <taxon>Bacillati</taxon>
        <taxon>Actinomycetota</taxon>
        <taxon>Actinomycetes</taxon>
        <taxon>Kitasatosporales</taxon>
        <taxon>Streptomycetaceae</taxon>
        <taxon>Streptomyces</taxon>
    </lineage>
</organism>
<keyword evidence="1" id="KW-0560">Oxidoreductase</keyword>
<dbReference type="PANTHER" id="PTHR43539:SF78">
    <property type="entry name" value="FLAVIN-CONTAINING MONOOXYGENASE"/>
    <property type="match status" value="1"/>
</dbReference>
<evidence type="ECO:0000313" key="3">
    <source>
        <dbReference type="Proteomes" id="UP000608024"/>
    </source>
</evidence>
<protein>
    <submittedName>
        <fullName evidence="2">Oxidoreductase</fullName>
    </submittedName>
</protein>
<reference evidence="2" key="1">
    <citation type="journal article" date="2014" name="Int. J. Syst. Evol. Microbiol.">
        <title>Complete genome sequence of Corynebacterium casei LMG S-19264T (=DSM 44701T), isolated from a smear-ripened cheese.</title>
        <authorList>
            <consortium name="US DOE Joint Genome Institute (JGI-PGF)"/>
            <person name="Walter F."/>
            <person name="Albersmeier A."/>
            <person name="Kalinowski J."/>
            <person name="Ruckert C."/>
        </authorList>
    </citation>
    <scope>NUCLEOTIDE SEQUENCE</scope>
    <source>
        <strain evidence="2">JCM 4784</strain>
    </source>
</reference>
<comment type="caution">
    <text evidence="2">The sequence shown here is derived from an EMBL/GenBank/DDBJ whole genome shotgun (WGS) entry which is preliminary data.</text>
</comment>
<accession>A0A918Z6L1</accession>
<sequence>MNDIGVRDAGVTDVDVVVVGAGQAGLSSAYHLRRKGFEPGRDFVVLDHAPRPGGAWQFRWPSLTYGKVHGMHALPGMELTGADPARPSSEVIGEYFAAYEDRFGLHVRRPVDVRRVREGAGGRLLVETSAGTWATRALINATGTWDRPFWPRYPGQETFRGRQVHTADYPGPEAFRGKRVVVVGGGASGTQHLMEIAPYAAATWWVTRRPPVFADGPFDEERGRAAVAMVEERVRRGLPPLSVVSVTGLAVTDAVREARANGVLDRLPMFDRITPTGVEWDDGRRIEADVILWATGFRAAVDHLAPLRLREPGGGIRLDGTRAAADPRVHLVGYGPSASTIGANRAGRAAVRDIVRLLGDEAVAVPAPEARVAGAEVPVPA</sequence>
<dbReference type="Proteomes" id="UP000608024">
    <property type="component" value="Unassembled WGS sequence"/>
</dbReference>
<gene>
    <name evidence="2" type="ORF">GCM10018785_04760</name>
</gene>
<dbReference type="PRINTS" id="PR00469">
    <property type="entry name" value="PNDRDTASEII"/>
</dbReference>
<evidence type="ECO:0000313" key="2">
    <source>
        <dbReference type="EMBL" id="GHE38176.1"/>
    </source>
</evidence>
<name>A0A918Z6L1_9ACTN</name>
<dbReference type="GO" id="GO:0050660">
    <property type="term" value="F:flavin adenine dinucleotide binding"/>
    <property type="evidence" value="ECO:0007669"/>
    <property type="project" value="TreeGrafter"/>
</dbReference>
<dbReference type="InterPro" id="IPR050982">
    <property type="entry name" value="Auxin_biosynth/cation_transpt"/>
</dbReference>
<proteinExistence type="predicted"/>
<dbReference type="PANTHER" id="PTHR43539">
    <property type="entry name" value="FLAVIN-BINDING MONOOXYGENASE-LIKE PROTEIN (AFU_ORTHOLOGUE AFUA_4G09220)"/>
    <property type="match status" value="1"/>
</dbReference>
<dbReference type="GO" id="GO:0004497">
    <property type="term" value="F:monooxygenase activity"/>
    <property type="evidence" value="ECO:0007669"/>
    <property type="project" value="TreeGrafter"/>
</dbReference>